<feature type="transmembrane region" description="Helical" evidence="1">
    <location>
        <begin position="100"/>
        <end position="119"/>
    </location>
</feature>
<dbReference type="Gene3D" id="1.10.167.10">
    <property type="entry name" value="Regulator of G-protein Signalling 4, domain 2"/>
    <property type="match status" value="1"/>
</dbReference>
<reference evidence="3 4" key="1">
    <citation type="submission" date="2024-04" db="EMBL/GenBank/DDBJ databases">
        <title>Tritrichomonas musculus Genome.</title>
        <authorList>
            <person name="Alves-Ferreira E."/>
            <person name="Grigg M."/>
            <person name="Lorenzi H."/>
            <person name="Galac M."/>
        </authorList>
    </citation>
    <scope>NUCLEOTIDE SEQUENCE [LARGE SCALE GENOMIC DNA]</scope>
    <source>
        <strain evidence="3 4">EAF2021</strain>
    </source>
</reference>
<feature type="transmembrane region" description="Helical" evidence="1">
    <location>
        <begin position="254"/>
        <end position="275"/>
    </location>
</feature>
<dbReference type="InterPro" id="IPR016137">
    <property type="entry name" value="RGS"/>
</dbReference>
<name>A0ABR2L7W3_9EUKA</name>
<evidence type="ECO:0000313" key="3">
    <source>
        <dbReference type="EMBL" id="KAK8899440.1"/>
    </source>
</evidence>
<dbReference type="Pfam" id="PF00615">
    <property type="entry name" value="RGS"/>
    <property type="match status" value="1"/>
</dbReference>
<protein>
    <submittedName>
        <fullName evidence="3">Positive regulation of GTPase activity protein</fullName>
    </submittedName>
</protein>
<keyword evidence="1" id="KW-1133">Transmembrane helix</keyword>
<organism evidence="3 4">
    <name type="scientific">Tritrichomonas musculus</name>
    <dbReference type="NCBI Taxonomy" id="1915356"/>
    <lineage>
        <taxon>Eukaryota</taxon>
        <taxon>Metamonada</taxon>
        <taxon>Parabasalia</taxon>
        <taxon>Tritrichomonadida</taxon>
        <taxon>Tritrichomonadidae</taxon>
        <taxon>Tritrichomonas</taxon>
    </lineage>
</organism>
<feature type="transmembrane region" description="Helical" evidence="1">
    <location>
        <begin position="224"/>
        <end position="242"/>
    </location>
</feature>
<dbReference type="SUPFAM" id="SSF48097">
    <property type="entry name" value="Regulator of G-protein signaling, RGS"/>
    <property type="match status" value="1"/>
</dbReference>
<feature type="domain" description="RGS" evidence="2">
    <location>
        <begin position="293"/>
        <end position="396"/>
    </location>
</feature>
<evidence type="ECO:0000259" key="2">
    <source>
        <dbReference type="PROSITE" id="PS50132"/>
    </source>
</evidence>
<feature type="transmembrane region" description="Helical" evidence="1">
    <location>
        <begin position="31"/>
        <end position="54"/>
    </location>
</feature>
<evidence type="ECO:0000256" key="1">
    <source>
        <dbReference type="SAM" id="Phobius"/>
    </source>
</evidence>
<accession>A0ABR2L7W3</accession>
<dbReference type="EMBL" id="JAPFFF010000001">
    <property type="protein sequence ID" value="KAK8899440.1"/>
    <property type="molecule type" value="Genomic_DNA"/>
</dbReference>
<gene>
    <name evidence="3" type="ORF">M9Y10_001756</name>
</gene>
<keyword evidence="1" id="KW-0812">Transmembrane</keyword>
<comment type="caution">
    <text evidence="3">The sequence shown here is derived from an EMBL/GenBank/DDBJ whole genome shotgun (WGS) entry which is preliminary data.</text>
</comment>
<proteinExistence type="predicted"/>
<dbReference type="InterPro" id="IPR044926">
    <property type="entry name" value="RGS_subdomain_2"/>
</dbReference>
<feature type="transmembrane region" description="Helical" evidence="1">
    <location>
        <begin position="151"/>
        <end position="170"/>
    </location>
</feature>
<dbReference type="InterPro" id="IPR036305">
    <property type="entry name" value="RGS_sf"/>
</dbReference>
<evidence type="ECO:0000313" key="4">
    <source>
        <dbReference type="Proteomes" id="UP001470230"/>
    </source>
</evidence>
<dbReference type="Proteomes" id="UP001470230">
    <property type="component" value="Unassembled WGS sequence"/>
</dbReference>
<sequence length="430" mass="50343">MSINISDTQWDFIPPNSKTIDTNELDPFSLFIFYLWAVWSLLWLVGSIVFIIRLRTGDTNIRVRSPVLSLLSAFGAEIAFSCTSWDIAVSRKHFPCCLDLYYILIFLPLYFVPFVLRFAKYILTMRYISTLSHNPNKILNPHNPWVRESTYVSFLGLIMSILLLIANIFQFQKMSDWVNAYGCQLRSYTFIVLIILVSLCAICFAIGFSFMFKNEENDPYHLKTEFISCSFVWICCLVPYLVLYRLNKYPNIQISMMFVFIVDGYFTSILWPIYLSYKHAPEDQMNDSDILSTFDQMILDPECYQIIEKIAQIKVIPEVPPFCRDVLLYRSLENKSQIKNEAERIFNTYVKKGSVSQNNFSDDMVADVERRLSSPTNDLFNMTYNEASKLLKTGNFLDEIQKHPEYIQLVEKRKREKANRNQTENIFAEK</sequence>
<dbReference type="PROSITE" id="PS50132">
    <property type="entry name" value="RGS"/>
    <property type="match status" value="1"/>
</dbReference>
<keyword evidence="4" id="KW-1185">Reference proteome</keyword>
<feature type="transmembrane region" description="Helical" evidence="1">
    <location>
        <begin position="190"/>
        <end position="212"/>
    </location>
</feature>
<keyword evidence="1" id="KW-0472">Membrane</keyword>